<dbReference type="GO" id="GO:0043409">
    <property type="term" value="P:negative regulation of MAPK cascade"/>
    <property type="evidence" value="ECO:0007669"/>
    <property type="project" value="TreeGrafter"/>
</dbReference>
<evidence type="ECO:0000256" key="1">
    <source>
        <dbReference type="ARBA" id="ARBA00022801"/>
    </source>
</evidence>
<dbReference type="PANTHER" id="PTHR10159">
    <property type="entry name" value="DUAL SPECIFICITY PROTEIN PHOSPHATASE"/>
    <property type="match status" value="1"/>
</dbReference>
<dbReference type="AlphaFoldDB" id="A0A6C0LSJ9"/>
<dbReference type="InterPro" id="IPR000340">
    <property type="entry name" value="Dual-sp_phosphatase_cat-dom"/>
</dbReference>
<protein>
    <recommendedName>
        <fullName evidence="6">Dual specificity phosphatase catalytic domain</fullName>
    </recommendedName>
</protein>
<dbReference type="GO" id="GO:0005737">
    <property type="term" value="C:cytoplasm"/>
    <property type="evidence" value="ECO:0007669"/>
    <property type="project" value="TreeGrafter"/>
</dbReference>
<dbReference type="EMBL" id="MN740536">
    <property type="protein sequence ID" value="QHU32232.1"/>
    <property type="molecule type" value="Genomic_DNA"/>
</dbReference>
<dbReference type="PROSITE" id="PS00383">
    <property type="entry name" value="TYR_PHOSPHATASE_1"/>
    <property type="match status" value="1"/>
</dbReference>
<dbReference type="PROSITE" id="PS50056">
    <property type="entry name" value="TYR_PHOSPHATASE_2"/>
    <property type="match status" value="1"/>
</dbReference>
<dbReference type="SUPFAM" id="SSF52799">
    <property type="entry name" value="(Phosphotyrosine protein) phosphatases II"/>
    <property type="match status" value="1"/>
</dbReference>
<dbReference type="InterPro" id="IPR020422">
    <property type="entry name" value="TYR_PHOSPHATASE_DUAL_dom"/>
</dbReference>
<dbReference type="CDD" id="cd14498">
    <property type="entry name" value="DSP"/>
    <property type="match status" value="1"/>
</dbReference>
<evidence type="ECO:0000259" key="3">
    <source>
        <dbReference type="PROSITE" id="PS50054"/>
    </source>
</evidence>
<sequence>MTDDAHEIIPGLWLGNKVAASNNRWLNEQGITVVFNCTKDLPFSPNIKKQYRLPVDDNLKPEEIRNMTLWSHEAVYKLLTEYNKNQKILVHCAAGMQRSATLVGMFLIATKGMTWQQVINYVQSIRPIAFRDQPNFKDSLIAFYQSYQREILPHISEPI</sequence>
<accession>A0A6C0LSJ9</accession>
<name>A0A6C0LSJ9_9ZZZZ</name>
<reference evidence="5" key="1">
    <citation type="journal article" date="2020" name="Nature">
        <title>Giant virus diversity and host interactions through global metagenomics.</title>
        <authorList>
            <person name="Schulz F."/>
            <person name="Roux S."/>
            <person name="Paez-Espino D."/>
            <person name="Jungbluth S."/>
            <person name="Walsh D.A."/>
            <person name="Denef V.J."/>
            <person name="McMahon K.D."/>
            <person name="Konstantinidis K.T."/>
            <person name="Eloe-Fadrosh E.A."/>
            <person name="Kyrpides N.C."/>
            <person name="Woyke T."/>
        </authorList>
    </citation>
    <scope>NUCLEOTIDE SEQUENCE</scope>
    <source>
        <strain evidence="5">GVMAG-M-3300027963-9</strain>
    </source>
</reference>
<keyword evidence="1" id="KW-0378">Hydrolase</keyword>
<dbReference type="PANTHER" id="PTHR10159:SF519">
    <property type="entry name" value="DUAL SPECIFICITY PROTEIN PHOSPHATASE MPK3"/>
    <property type="match status" value="1"/>
</dbReference>
<keyword evidence="2" id="KW-0904">Protein phosphatase</keyword>
<dbReference type="InterPro" id="IPR016130">
    <property type="entry name" value="Tyr_Pase_AS"/>
</dbReference>
<proteinExistence type="predicted"/>
<dbReference type="InterPro" id="IPR029021">
    <property type="entry name" value="Prot-tyrosine_phosphatase-like"/>
</dbReference>
<feature type="domain" description="Tyrosine-protein phosphatase" evidence="3">
    <location>
        <begin position="3"/>
        <end position="149"/>
    </location>
</feature>
<feature type="domain" description="Tyrosine specific protein phosphatases" evidence="4">
    <location>
        <begin position="73"/>
        <end position="137"/>
    </location>
</feature>
<evidence type="ECO:0000259" key="4">
    <source>
        <dbReference type="PROSITE" id="PS50056"/>
    </source>
</evidence>
<dbReference type="Pfam" id="PF00782">
    <property type="entry name" value="DSPc"/>
    <property type="match status" value="1"/>
</dbReference>
<dbReference type="PROSITE" id="PS50054">
    <property type="entry name" value="TYR_PHOSPHATASE_DUAL"/>
    <property type="match status" value="1"/>
</dbReference>
<evidence type="ECO:0000256" key="2">
    <source>
        <dbReference type="ARBA" id="ARBA00022912"/>
    </source>
</evidence>
<evidence type="ECO:0000313" key="5">
    <source>
        <dbReference type="EMBL" id="QHU32232.1"/>
    </source>
</evidence>
<dbReference type="GO" id="GO:0004721">
    <property type="term" value="F:phosphoprotein phosphatase activity"/>
    <property type="evidence" value="ECO:0007669"/>
    <property type="project" value="UniProtKB-KW"/>
</dbReference>
<evidence type="ECO:0008006" key="6">
    <source>
        <dbReference type="Google" id="ProtNLM"/>
    </source>
</evidence>
<dbReference type="SMART" id="SM00195">
    <property type="entry name" value="DSPc"/>
    <property type="match status" value="1"/>
</dbReference>
<dbReference type="Gene3D" id="3.90.190.10">
    <property type="entry name" value="Protein tyrosine phosphatase superfamily"/>
    <property type="match status" value="1"/>
</dbReference>
<organism evidence="5">
    <name type="scientific">viral metagenome</name>
    <dbReference type="NCBI Taxonomy" id="1070528"/>
    <lineage>
        <taxon>unclassified sequences</taxon>
        <taxon>metagenomes</taxon>
        <taxon>organismal metagenomes</taxon>
    </lineage>
</organism>
<dbReference type="InterPro" id="IPR000387">
    <property type="entry name" value="Tyr_Pase_dom"/>
</dbReference>